<dbReference type="EMBL" id="JHEG04000001">
    <property type="protein sequence ID" value="KAF3887350.1"/>
    <property type="molecule type" value="Genomic_DNA"/>
</dbReference>
<name>A0A8S9T4H0_9CYAN</name>
<proteinExistence type="predicted"/>
<dbReference type="AlphaFoldDB" id="A0A8S9T4H0"/>
<comment type="caution">
    <text evidence="2">The sequence shown here is derived from an EMBL/GenBank/DDBJ whole genome shotgun (WGS) entry which is preliminary data.</text>
</comment>
<evidence type="ECO:0000313" key="3">
    <source>
        <dbReference type="Proteomes" id="UP000029738"/>
    </source>
</evidence>
<evidence type="ECO:0000256" key="1">
    <source>
        <dbReference type="SAM" id="MobiDB-lite"/>
    </source>
</evidence>
<feature type="compositionally biased region" description="Basic and acidic residues" evidence="1">
    <location>
        <begin position="38"/>
        <end position="56"/>
    </location>
</feature>
<gene>
    <name evidence="2" type="ORF">DA73_0400019030</name>
</gene>
<organism evidence="2 3">
    <name type="scientific">Tolypothrix bouteillei VB521301</name>
    <dbReference type="NCBI Taxonomy" id="1479485"/>
    <lineage>
        <taxon>Bacteria</taxon>
        <taxon>Bacillati</taxon>
        <taxon>Cyanobacteriota</taxon>
        <taxon>Cyanophyceae</taxon>
        <taxon>Nostocales</taxon>
        <taxon>Tolypothrichaceae</taxon>
        <taxon>Tolypothrix</taxon>
    </lineage>
</organism>
<reference evidence="2" key="1">
    <citation type="journal article" date="2015" name="Genome Announc.">
        <title>Draft Genome Sequence of Tolypothrix boutellei Strain VB521301.</title>
        <authorList>
            <person name="Chandrababunaidu M.M."/>
            <person name="Singh D."/>
            <person name="Sen D."/>
            <person name="Bhan S."/>
            <person name="Das S."/>
            <person name="Gupta A."/>
            <person name="Adhikary S.P."/>
            <person name="Tripathy S."/>
        </authorList>
    </citation>
    <scope>NUCLEOTIDE SEQUENCE</scope>
    <source>
        <strain evidence="2">VB521301</strain>
    </source>
</reference>
<sequence>MVFWEFQALQIPQPSVKDVNLSYAQFQLARRATQSSERQFDVEEQKQKLKRGTEEI</sequence>
<protein>
    <submittedName>
        <fullName evidence="2">Uncharacterized protein</fullName>
    </submittedName>
</protein>
<evidence type="ECO:0000313" key="2">
    <source>
        <dbReference type="EMBL" id="KAF3887350.1"/>
    </source>
</evidence>
<keyword evidence="3" id="KW-1185">Reference proteome</keyword>
<accession>A0A8S9T4H0</accession>
<dbReference type="Proteomes" id="UP000029738">
    <property type="component" value="Unassembled WGS sequence"/>
</dbReference>
<feature type="region of interest" description="Disordered" evidence="1">
    <location>
        <begin position="37"/>
        <end position="56"/>
    </location>
</feature>
<reference evidence="2" key="2">
    <citation type="submission" date="2019-11" db="EMBL/GenBank/DDBJ databases">
        <title>Improved Assembly of Tolypothrix boutellei genome.</title>
        <authorList>
            <person name="Sarangi A.N."/>
            <person name="Mukherjee M."/>
            <person name="Ghosh S."/>
            <person name="Singh D."/>
            <person name="Das A."/>
            <person name="Kant S."/>
            <person name="Prusty A."/>
            <person name="Tripathy S."/>
        </authorList>
    </citation>
    <scope>NUCLEOTIDE SEQUENCE</scope>
    <source>
        <strain evidence="2">VB521301</strain>
    </source>
</reference>